<organism evidence="2">
    <name type="scientific">marine sediment metagenome</name>
    <dbReference type="NCBI Taxonomy" id="412755"/>
    <lineage>
        <taxon>unclassified sequences</taxon>
        <taxon>metagenomes</taxon>
        <taxon>ecological metagenomes</taxon>
    </lineage>
</organism>
<reference evidence="2" key="1">
    <citation type="journal article" date="2015" name="Nature">
        <title>Complex archaea that bridge the gap between prokaryotes and eukaryotes.</title>
        <authorList>
            <person name="Spang A."/>
            <person name="Saw J.H."/>
            <person name="Jorgensen S.L."/>
            <person name="Zaremba-Niedzwiedzka K."/>
            <person name="Martijn J."/>
            <person name="Lind A.E."/>
            <person name="van Eijk R."/>
            <person name="Schleper C."/>
            <person name="Guy L."/>
            <person name="Ettema T.J."/>
        </authorList>
    </citation>
    <scope>NUCLEOTIDE SEQUENCE</scope>
</reference>
<feature type="transmembrane region" description="Helical" evidence="1">
    <location>
        <begin position="169"/>
        <end position="188"/>
    </location>
</feature>
<proteinExistence type="predicted"/>
<name>A0A0F9P0Z3_9ZZZZ</name>
<dbReference type="EMBL" id="LAZR01002801">
    <property type="protein sequence ID" value="KKN25460.1"/>
    <property type="molecule type" value="Genomic_DNA"/>
</dbReference>
<evidence type="ECO:0000313" key="2">
    <source>
        <dbReference type="EMBL" id="KKN25460.1"/>
    </source>
</evidence>
<feature type="transmembrane region" description="Helical" evidence="1">
    <location>
        <begin position="57"/>
        <end position="81"/>
    </location>
</feature>
<keyword evidence="1" id="KW-0812">Transmembrane</keyword>
<gene>
    <name evidence="2" type="ORF">LCGC14_0884540</name>
</gene>
<keyword evidence="1" id="KW-0472">Membrane</keyword>
<feature type="transmembrane region" description="Helical" evidence="1">
    <location>
        <begin position="7"/>
        <end position="37"/>
    </location>
</feature>
<feature type="transmembrane region" description="Helical" evidence="1">
    <location>
        <begin position="141"/>
        <end position="163"/>
    </location>
</feature>
<accession>A0A0F9P0Z3</accession>
<keyword evidence="1" id="KW-1133">Transmembrane helix</keyword>
<protein>
    <submittedName>
        <fullName evidence="2">Uncharacterized protein</fullName>
    </submittedName>
</protein>
<sequence length="196" mass="23017">MHINSHFAVGIIIASFLNYYFVFNLIEFLLIVFFAFICDFDVLFAKFAKDNNHRMLITHSIIPGVVIIILGVFMGWTALIISGMSYSIHIIIDTFDWGTNFFYFTKKQVGFKLLISKEEFNNISKYLAQYKNPQSFFDKKYYGNFVCLLVEVLIFIGMVLLIITLALDYFIIVIFYPFFLAFHLIRHFNLKKIESK</sequence>
<evidence type="ECO:0000256" key="1">
    <source>
        <dbReference type="SAM" id="Phobius"/>
    </source>
</evidence>
<comment type="caution">
    <text evidence="2">The sequence shown here is derived from an EMBL/GenBank/DDBJ whole genome shotgun (WGS) entry which is preliminary data.</text>
</comment>
<dbReference type="AlphaFoldDB" id="A0A0F9P0Z3"/>